<keyword evidence="2" id="KW-1185">Reference proteome</keyword>
<dbReference type="Proteomes" id="UP000192328">
    <property type="component" value="Unassembled WGS sequence"/>
</dbReference>
<protein>
    <submittedName>
        <fullName evidence="1">L,D-transpeptidase catalytic domain</fullName>
    </submittedName>
</protein>
<organism evidence="1 2">
    <name type="scientific">Aristaeella lactis</name>
    <dbReference type="NCBI Taxonomy" id="3046383"/>
    <lineage>
        <taxon>Bacteria</taxon>
        <taxon>Bacillati</taxon>
        <taxon>Bacillota</taxon>
        <taxon>Clostridia</taxon>
        <taxon>Eubacteriales</taxon>
        <taxon>Aristaeellaceae</taxon>
        <taxon>Aristaeella</taxon>
    </lineage>
</organism>
<comment type="caution">
    <text evidence="1">The sequence shown here is derived from an EMBL/GenBank/DDBJ whole genome shotgun (WGS) entry which is preliminary data.</text>
</comment>
<name>A0AC61PQ25_9FIRM</name>
<proteinExistence type="predicted"/>
<dbReference type="EMBL" id="FWXZ01000008">
    <property type="protein sequence ID" value="SMC88205.1"/>
    <property type="molecule type" value="Genomic_DNA"/>
</dbReference>
<evidence type="ECO:0000313" key="2">
    <source>
        <dbReference type="Proteomes" id="UP000192328"/>
    </source>
</evidence>
<accession>A0AC61PQ25</accession>
<evidence type="ECO:0000313" key="1">
    <source>
        <dbReference type="EMBL" id="SMC88205.1"/>
    </source>
</evidence>
<sequence>MKKSAAVLILVLLLLAGACSACALELKTQGIRSFDDNILTVNTETGGTLTIEAVSGTVPLKNPVTGLEIPAGKTEILWDGLTFGGEPLQQGKLTLRAILEHSDGTSEETSVTTAAARPRSAAVCCLPAAESVYLDGKTPLRIEVGVSGTGTCELSIASKENPEEELWHMKDANGQKYPVVFWWDGRNRHHGICEPGVYILSAYTSVCRERVIQAEVTLLAEPVPEPELAVTGSLIPTDLSDDAVVWEALTAPVAVGAGEEGNGLYIVSEKSASSPKAGTCSCRTVGVAVLEICGDGWVKVGAWRQPDGAYIEGYVKEDKLRMIRPNTRYGILLDKKEQMMTVYEYGKPIGTVLVSTGLVDEKHPKADTHSGVYLLGTRMAGFERDGHNYQYPIRIDGSNLIHQLGYAVHNGERSFEEEMALLGSKASHGCIRVDPRITEAGNGINSWWIWTHLPHDTKIIITPDD</sequence>
<reference evidence="1" key="1">
    <citation type="submission" date="2017-04" db="EMBL/GenBank/DDBJ databases">
        <authorList>
            <person name="Varghese N."/>
            <person name="Submissions S."/>
        </authorList>
    </citation>
    <scope>NUCLEOTIDE SEQUENCE</scope>
    <source>
        <strain evidence="1">WTE2008</strain>
    </source>
</reference>
<gene>
    <name evidence="1" type="ORF">SAMN06297397_2944</name>
</gene>